<dbReference type="OrthoDB" id="4180743at2"/>
<evidence type="ECO:0000313" key="1">
    <source>
        <dbReference type="EMBL" id="SDL28564.1"/>
    </source>
</evidence>
<keyword evidence="2" id="KW-1185">Reference proteome</keyword>
<evidence type="ECO:0000313" key="2">
    <source>
        <dbReference type="Proteomes" id="UP000199155"/>
    </source>
</evidence>
<protein>
    <submittedName>
        <fullName evidence="1">Uncharacterized protein</fullName>
    </submittedName>
</protein>
<dbReference type="Proteomes" id="UP000199155">
    <property type="component" value="Unassembled WGS sequence"/>
</dbReference>
<name>A0A1G9IUS4_9ACTN</name>
<gene>
    <name evidence="1" type="ORF">SAMN05421806_12564</name>
</gene>
<accession>A0A1G9IUS4</accession>
<reference evidence="1 2" key="1">
    <citation type="submission" date="2016-10" db="EMBL/GenBank/DDBJ databases">
        <authorList>
            <person name="de Groot N.N."/>
        </authorList>
    </citation>
    <scope>NUCLEOTIDE SEQUENCE [LARGE SCALE GENOMIC DNA]</scope>
    <source>
        <strain evidence="1 2">CGMCC 4.5727</strain>
    </source>
</reference>
<dbReference type="AlphaFoldDB" id="A0A1G9IUS4"/>
<dbReference type="EMBL" id="FNFF01000025">
    <property type="protein sequence ID" value="SDL28564.1"/>
    <property type="molecule type" value="Genomic_DNA"/>
</dbReference>
<dbReference type="RefSeq" id="WP_093617569.1">
    <property type="nucleotide sequence ID" value="NZ_FNFF01000025.1"/>
</dbReference>
<sequence length="214" mass="23928">MHTNLDDASPRCTCCGRNLYADELQHYGCRICLDRTDLDLRAFAGSDGLYARLGARLMPGSSAGGPSVSGSRTAPIPVRLEPLSLIARGGVVTILQTWIIDWHEQLDYRHPRWEGDLQQQCDQAVKRLRTLLPWAAERHVAFDEFSREIGQLRRRCEAQISGERPPRRIPLQCPCGVVLKVTLDSPGQQCGGCQTHYGHDELFKQLPLAERNAA</sequence>
<proteinExistence type="predicted"/>
<organism evidence="1 2">
    <name type="scientific">Streptomyces indicus</name>
    <dbReference type="NCBI Taxonomy" id="417292"/>
    <lineage>
        <taxon>Bacteria</taxon>
        <taxon>Bacillati</taxon>
        <taxon>Actinomycetota</taxon>
        <taxon>Actinomycetes</taxon>
        <taxon>Kitasatosporales</taxon>
        <taxon>Streptomycetaceae</taxon>
        <taxon>Streptomyces</taxon>
    </lineage>
</organism>
<dbReference type="STRING" id="417292.SAMN05421806_12564"/>